<organism evidence="3 4">
    <name type="scientific">Streptomyces tropicalis</name>
    <dbReference type="NCBI Taxonomy" id="3034234"/>
    <lineage>
        <taxon>Bacteria</taxon>
        <taxon>Bacillati</taxon>
        <taxon>Actinomycetota</taxon>
        <taxon>Actinomycetes</taxon>
        <taxon>Kitasatosporales</taxon>
        <taxon>Streptomycetaceae</taxon>
        <taxon>Streptomyces</taxon>
    </lineage>
</organism>
<dbReference type="Proteomes" id="UP001221150">
    <property type="component" value="Unassembled WGS sequence"/>
</dbReference>
<feature type="domain" description="Helix-turn-helix" evidence="2">
    <location>
        <begin position="4"/>
        <end position="64"/>
    </location>
</feature>
<comment type="caution">
    <text evidence="3">The sequence shown here is derived from an EMBL/GenBank/DDBJ whole genome shotgun (WGS) entry which is preliminary data.</text>
</comment>
<dbReference type="InterPro" id="IPR045745">
    <property type="entry name" value="HTH_58_Actinobacteria-type"/>
</dbReference>
<feature type="compositionally biased region" description="Basic and acidic residues" evidence="1">
    <location>
        <begin position="68"/>
        <end position="78"/>
    </location>
</feature>
<accession>A0ABT6AEY2</accession>
<keyword evidence="4" id="KW-1185">Reference proteome</keyword>
<gene>
    <name evidence="3" type="ORF">P3H78_32315</name>
</gene>
<protein>
    <submittedName>
        <fullName evidence="3">Helix-turn-helix domain-containing protein</fullName>
    </submittedName>
</protein>
<dbReference type="RefSeq" id="WP_276112747.1">
    <property type="nucleotide sequence ID" value="NZ_JARJBB010000049.1"/>
</dbReference>
<evidence type="ECO:0000256" key="1">
    <source>
        <dbReference type="SAM" id="MobiDB-lite"/>
    </source>
</evidence>
<evidence type="ECO:0000313" key="3">
    <source>
        <dbReference type="EMBL" id="MDF3303210.1"/>
    </source>
</evidence>
<reference evidence="3 4" key="1">
    <citation type="submission" date="2023-03" db="EMBL/GenBank/DDBJ databases">
        <title>Draft genome sequence of Streptomyces sp. K1PA1 isolated from peat swamp forest in Thailand.</title>
        <authorList>
            <person name="Klaysubun C."/>
            <person name="Duangmal K."/>
        </authorList>
    </citation>
    <scope>NUCLEOTIDE SEQUENCE [LARGE SCALE GENOMIC DNA]</scope>
    <source>
        <strain evidence="3 4">K1PA1</strain>
    </source>
</reference>
<evidence type="ECO:0000259" key="2">
    <source>
        <dbReference type="Pfam" id="PF19575"/>
    </source>
</evidence>
<name>A0ABT6AEY2_9ACTN</name>
<dbReference type="EMBL" id="JARJBB010000049">
    <property type="protein sequence ID" value="MDF3303210.1"/>
    <property type="molecule type" value="Genomic_DNA"/>
</dbReference>
<evidence type="ECO:0000313" key="4">
    <source>
        <dbReference type="Proteomes" id="UP001221150"/>
    </source>
</evidence>
<feature type="region of interest" description="Disordered" evidence="1">
    <location>
        <begin position="58"/>
        <end position="78"/>
    </location>
</feature>
<dbReference type="Pfam" id="PF19575">
    <property type="entry name" value="HTH_58"/>
    <property type="match status" value="1"/>
</dbReference>
<proteinExistence type="predicted"/>
<sequence length="78" mass="9045">MKVKPGQRLTGERKQRFTAYVISLYSSEPERMAIRAICEKTGRSYGNIHRILTDAKVPMRNRGYQKPSGREVHHDDVE</sequence>